<keyword evidence="7 10" id="KW-0407">Ion channel</keyword>
<accession>A0ABM6IW86</accession>
<dbReference type="Pfam" id="PF07885">
    <property type="entry name" value="Ion_trans_2"/>
    <property type="match status" value="1"/>
</dbReference>
<gene>
    <name evidence="10" type="ORF">AJGP001_16785</name>
</gene>
<keyword evidence="11" id="KW-1185">Reference proteome</keyword>
<feature type="domain" description="Potassium channel" evidence="9">
    <location>
        <begin position="30"/>
        <end position="101"/>
    </location>
</feature>
<evidence type="ECO:0000256" key="4">
    <source>
        <dbReference type="ARBA" id="ARBA00022989"/>
    </source>
</evidence>
<dbReference type="Gene3D" id="1.10.287.70">
    <property type="match status" value="1"/>
</dbReference>
<dbReference type="EMBL" id="CP019401">
    <property type="protein sequence ID" value="AQU80843.1"/>
    <property type="molecule type" value="Genomic_DNA"/>
</dbReference>
<proteinExistence type="predicted"/>
<evidence type="ECO:0000313" key="10">
    <source>
        <dbReference type="EMBL" id="AQU80843.1"/>
    </source>
</evidence>
<keyword evidence="4 8" id="KW-1133">Transmembrane helix</keyword>
<dbReference type="SUPFAM" id="SSF81324">
    <property type="entry name" value="Voltage-gated potassium channels"/>
    <property type="match status" value="1"/>
</dbReference>
<keyword evidence="6 8" id="KW-0472">Membrane</keyword>
<reference evidence="10 11" key="1">
    <citation type="submission" date="2017-01" db="EMBL/GenBank/DDBJ databases">
        <title>Planococcus faecalis genome complete sequence.</title>
        <authorList>
            <person name="Lee P.C."/>
        </authorList>
    </citation>
    <scope>NUCLEOTIDE SEQUENCE [LARGE SCALE GENOMIC DNA]</scope>
    <source>
        <strain evidence="10 11">AJ003</strain>
    </source>
</reference>
<dbReference type="InterPro" id="IPR003280">
    <property type="entry name" value="2pore_dom_K_chnl"/>
</dbReference>
<keyword evidence="3 8" id="KW-0812">Transmembrane</keyword>
<dbReference type="PANTHER" id="PTHR11003:SF291">
    <property type="entry name" value="IP11374P"/>
    <property type="match status" value="1"/>
</dbReference>
<dbReference type="RefSeq" id="WP_058383975.1">
    <property type="nucleotide sequence ID" value="NZ_CP019401.1"/>
</dbReference>
<feature type="transmembrane region" description="Helical" evidence="8">
    <location>
        <begin position="26"/>
        <end position="45"/>
    </location>
</feature>
<sequence>MISFVLTLRRMLKTFFQLIRNKEFQVLLGLTIMMLVSGTIFYSTVEGFSVVDALYFSVTILTTVGSATLEPSTDFGKIFTIFYTITGIGVMLSLILQLSIQMRNEKKRPVVKDETIAPK</sequence>
<evidence type="ECO:0000256" key="3">
    <source>
        <dbReference type="ARBA" id="ARBA00022692"/>
    </source>
</evidence>
<evidence type="ECO:0000256" key="2">
    <source>
        <dbReference type="ARBA" id="ARBA00022448"/>
    </source>
</evidence>
<comment type="subcellular location">
    <subcellularLocation>
        <location evidence="1">Membrane</location>
        <topology evidence="1">Multi-pass membrane protein</topology>
    </subcellularLocation>
</comment>
<evidence type="ECO:0000256" key="5">
    <source>
        <dbReference type="ARBA" id="ARBA00023065"/>
    </source>
</evidence>
<organism evidence="10 11">
    <name type="scientific">Planococcus faecalis</name>
    <dbReference type="NCBI Taxonomy" id="1598147"/>
    <lineage>
        <taxon>Bacteria</taxon>
        <taxon>Bacillati</taxon>
        <taxon>Bacillota</taxon>
        <taxon>Bacilli</taxon>
        <taxon>Bacillales</taxon>
        <taxon>Caryophanaceae</taxon>
        <taxon>Planococcus</taxon>
    </lineage>
</organism>
<evidence type="ECO:0000313" key="11">
    <source>
        <dbReference type="Proteomes" id="UP000189661"/>
    </source>
</evidence>
<evidence type="ECO:0000259" key="9">
    <source>
        <dbReference type="Pfam" id="PF07885"/>
    </source>
</evidence>
<name>A0ABM6IW86_9BACL</name>
<evidence type="ECO:0000256" key="6">
    <source>
        <dbReference type="ARBA" id="ARBA00023136"/>
    </source>
</evidence>
<dbReference type="GO" id="GO:0034220">
    <property type="term" value="P:monoatomic ion transmembrane transport"/>
    <property type="evidence" value="ECO:0007669"/>
    <property type="project" value="UniProtKB-KW"/>
</dbReference>
<protein>
    <submittedName>
        <fullName evidence="10">Potassium channel protein</fullName>
    </submittedName>
</protein>
<evidence type="ECO:0000256" key="8">
    <source>
        <dbReference type="SAM" id="Phobius"/>
    </source>
</evidence>
<evidence type="ECO:0000256" key="1">
    <source>
        <dbReference type="ARBA" id="ARBA00004141"/>
    </source>
</evidence>
<dbReference type="Proteomes" id="UP000189661">
    <property type="component" value="Chromosome"/>
</dbReference>
<dbReference type="PANTHER" id="PTHR11003">
    <property type="entry name" value="POTASSIUM CHANNEL, SUBFAMILY K"/>
    <property type="match status" value="1"/>
</dbReference>
<evidence type="ECO:0000256" key="7">
    <source>
        <dbReference type="ARBA" id="ARBA00023303"/>
    </source>
</evidence>
<feature type="transmembrane region" description="Helical" evidence="8">
    <location>
        <begin position="78"/>
        <end position="98"/>
    </location>
</feature>
<dbReference type="InterPro" id="IPR013099">
    <property type="entry name" value="K_chnl_dom"/>
</dbReference>
<keyword evidence="5" id="KW-0406">Ion transport</keyword>
<keyword evidence="2" id="KW-0813">Transport</keyword>